<reference evidence="3" key="1">
    <citation type="journal article" date="2019" name="Int. J. Syst. Evol. Microbiol.">
        <title>The Global Catalogue of Microorganisms (GCM) 10K type strain sequencing project: providing services to taxonomists for standard genome sequencing and annotation.</title>
        <authorList>
            <consortium name="The Broad Institute Genomics Platform"/>
            <consortium name="The Broad Institute Genome Sequencing Center for Infectious Disease"/>
            <person name="Wu L."/>
            <person name="Ma J."/>
        </authorList>
    </citation>
    <scope>NUCLEOTIDE SEQUENCE [LARGE SCALE GENOMIC DNA]</scope>
    <source>
        <strain evidence="3">JCM 17933</strain>
    </source>
</reference>
<keyword evidence="3" id="KW-1185">Reference proteome</keyword>
<keyword evidence="2" id="KW-0378">Hydrolase</keyword>
<dbReference type="RefSeq" id="WP_345456496.1">
    <property type="nucleotide sequence ID" value="NZ_BAABHF010000009.1"/>
</dbReference>
<name>A0ABP8P9C0_9ACTN</name>
<accession>A0ABP8P9C0</accession>
<dbReference type="Proteomes" id="UP001500503">
    <property type="component" value="Unassembled WGS sequence"/>
</dbReference>
<evidence type="ECO:0000259" key="1">
    <source>
        <dbReference type="Pfam" id="PF00144"/>
    </source>
</evidence>
<dbReference type="PANTHER" id="PTHR46825:SF7">
    <property type="entry name" value="D-ALANYL-D-ALANINE CARBOXYPEPTIDASE"/>
    <property type="match status" value="1"/>
</dbReference>
<dbReference type="SUPFAM" id="SSF56601">
    <property type="entry name" value="beta-lactamase/transpeptidase-like"/>
    <property type="match status" value="1"/>
</dbReference>
<evidence type="ECO:0000313" key="2">
    <source>
        <dbReference type="EMBL" id="GAA4482951.1"/>
    </source>
</evidence>
<organism evidence="2 3">
    <name type="scientific">Actinoallomurus oryzae</name>
    <dbReference type="NCBI Taxonomy" id="502180"/>
    <lineage>
        <taxon>Bacteria</taxon>
        <taxon>Bacillati</taxon>
        <taxon>Actinomycetota</taxon>
        <taxon>Actinomycetes</taxon>
        <taxon>Streptosporangiales</taxon>
        <taxon>Thermomonosporaceae</taxon>
        <taxon>Actinoallomurus</taxon>
    </lineage>
</organism>
<sequence>MSSKRLDALVSDDGFPAALASVTTRDGRVRNYTAGVGDPKTHSAVPVDGQVRIGGNTKVFTAVTVLQLVGEGRIGLDEPVETYLPGLIRGDGIDGRNITVRQILQHTSGLPDYTNTFTKGLLPYRHTYFPKPGDETIREPHPHGYHHDDPKAPLTDVTVEDPSQGWAAGQMISTPSDVNRFFSALIGGRLLPTAQLKEMRTTVPAPALGNGVRYGLGLTGTPLSCGGVAWGHGGDFPGYHTSDAVTQDGRAATIAVTELPSSPTQLQHLTAGIDTALCR</sequence>
<dbReference type="EMBL" id="BAABHF010000009">
    <property type="protein sequence ID" value="GAA4482951.1"/>
    <property type="molecule type" value="Genomic_DNA"/>
</dbReference>
<feature type="domain" description="Beta-lactamase-related" evidence="1">
    <location>
        <begin position="7"/>
        <end position="114"/>
    </location>
</feature>
<dbReference type="PANTHER" id="PTHR46825">
    <property type="entry name" value="D-ALANYL-D-ALANINE-CARBOXYPEPTIDASE/ENDOPEPTIDASE AMPH"/>
    <property type="match status" value="1"/>
</dbReference>
<dbReference type="InterPro" id="IPR050491">
    <property type="entry name" value="AmpC-like"/>
</dbReference>
<dbReference type="GO" id="GO:0016787">
    <property type="term" value="F:hydrolase activity"/>
    <property type="evidence" value="ECO:0007669"/>
    <property type="project" value="UniProtKB-KW"/>
</dbReference>
<proteinExistence type="predicted"/>
<dbReference type="InterPro" id="IPR001466">
    <property type="entry name" value="Beta-lactam-related"/>
</dbReference>
<dbReference type="InterPro" id="IPR012338">
    <property type="entry name" value="Beta-lactam/transpept-like"/>
</dbReference>
<dbReference type="Pfam" id="PF00144">
    <property type="entry name" value="Beta-lactamase"/>
    <property type="match status" value="2"/>
</dbReference>
<evidence type="ECO:0000313" key="3">
    <source>
        <dbReference type="Proteomes" id="UP001500503"/>
    </source>
</evidence>
<protein>
    <submittedName>
        <fullName evidence="2">Serine hydrolase domain-containing protein</fullName>
    </submittedName>
</protein>
<gene>
    <name evidence="2" type="ORF">GCM10023191_003790</name>
</gene>
<dbReference type="Gene3D" id="3.40.710.10">
    <property type="entry name" value="DD-peptidase/beta-lactamase superfamily"/>
    <property type="match status" value="2"/>
</dbReference>
<feature type="domain" description="Beta-lactamase-related" evidence="1">
    <location>
        <begin position="125"/>
        <end position="262"/>
    </location>
</feature>
<comment type="caution">
    <text evidence="2">The sequence shown here is derived from an EMBL/GenBank/DDBJ whole genome shotgun (WGS) entry which is preliminary data.</text>
</comment>